<feature type="domain" description="DUF1308" evidence="2">
    <location>
        <begin position="341"/>
        <end position="427"/>
    </location>
</feature>
<dbReference type="InterPro" id="IPR010733">
    <property type="entry name" value="DUF1308"/>
</dbReference>
<dbReference type="Pfam" id="PF07000">
    <property type="entry name" value="DUF1308"/>
    <property type="match status" value="1"/>
</dbReference>
<evidence type="ECO:0000259" key="2">
    <source>
        <dbReference type="Pfam" id="PF07000"/>
    </source>
</evidence>
<dbReference type="PANTHER" id="PTHR13379:SF0">
    <property type="entry name" value="UPF0415 PROTEIN C7ORF25"/>
    <property type="match status" value="1"/>
</dbReference>
<feature type="region of interest" description="Disordered" evidence="1">
    <location>
        <begin position="155"/>
        <end position="179"/>
    </location>
</feature>
<feature type="compositionally biased region" description="Basic and acidic residues" evidence="1">
    <location>
        <begin position="168"/>
        <end position="179"/>
    </location>
</feature>
<gene>
    <name evidence="3" type="ORF">SI65_06824</name>
</gene>
<evidence type="ECO:0000313" key="3">
    <source>
        <dbReference type="EMBL" id="ODM18036.1"/>
    </source>
</evidence>
<dbReference type="PANTHER" id="PTHR13379">
    <property type="entry name" value="UNCHARACTERIZED DUF1308"/>
    <property type="match status" value="1"/>
</dbReference>
<accession>A0A1E3BCB9</accession>
<dbReference type="Proteomes" id="UP000094569">
    <property type="component" value="Unassembled WGS sequence"/>
</dbReference>
<organism evidence="3 4">
    <name type="scientific">Aspergillus cristatus</name>
    <name type="common">Chinese Fuzhuan brick tea-fermentation fungus</name>
    <name type="synonym">Eurotium cristatum</name>
    <dbReference type="NCBI Taxonomy" id="573508"/>
    <lineage>
        <taxon>Eukaryota</taxon>
        <taxon>Fungi</taxon>
        <taxon>Dikarya</taxon>
        <taxon>Ascomycota</taxon>
        <taxon>Pezizomycotina</taxon>
        <taxon>Eurotiomycetes</taxon>
        <taxon>Eurotiomycetidae</taxon>
        <taxon>Eurotiales</taxon>
        <taxon>Aspergillaceae</taxon>
        <taxon>Aspergillus</taxon>
        <taxon>Aspergillus subgen. Aspergillus</taxon>
    </lineage>
</organism>
<feature type="region of interest" description="Disordered" evidence="1">
    <location>
        <begin position="1"/>
        <end position="33"/>
    </location>
</feature>
<dbReference type="AlphaFoldDB" id="A0A1E3BCB9"/>
<evidence type="ECO:0000313" key="4">
    <source>
        <dbReference type="Proteomes" id="UP000094569"/>
    </source>
</evidence>
<reference evidence="3 4" key="1">
    <citation type="journal article" date="2016" name="BMC Genomics">
        <title>Comparative genomic and transcriptomic analyses of the Fuzhuan brick tea-fermentation fungus Aspergillus cristatus.</title>
        <authorList>
            <person name="Ge Y."/>
            <person name="Wang Y."/>
            <person name="Liu Y."/>
            <person name="Tan Y."/>
            <person name="Ren X."/>
            <person name="Zhang X."/>
            <person name="Hyde K.D."/>
            <person name="Liu Y."/>
            <person name="Liu Z."/>
        </authorList>
    </citation>
    <scope>NUCLEOTIDE SEQUENCE [LARGE SCALE GENOMIC DNA]</scope>
    <source>
        <strain evidence="3 4">GZAAS20.1005</strain>
    </source>
</reference>
<feature type="region of interest" description="Disordered" evidence="1">
    <location>
        <begin position="216"/>
        <end position="250"/>
    </location>
</feature>
<protein>
    <recommendedName>
        <fullName evidence="2">DUF1308 domain-containing protein</fullName>
    </recommendedName>
</protein>
<name>A0A1E3BCB9_ASPCR</name>
<dbReference type="STRING" id="573508.A0A1E3BCB9"/>
<dbReference type="EMBL" id="JXNT01000007">
    <property type="protein sequence ID" value="ODM18036.1"/>
    <property type="molecule type" value="Genomic_DNA"/>
</dbReference>
<evidence type="ECO:0000256" key="1">
    <source>
        <dbReference type="SAM" id="MobiDB-lite"/>
    </source>
</evidence>
<keyword evidence="4" id="KW-1185">Reference proteome</keyword>
<feature type="compositionally biased region" description="Low complexity" evidence="1">
    <location>
        <begin position="1"/>
        <end position="16"/>
    </location>
</feature>
<dbReference type="VEuPathDB" id="FungiDB:SI65_06824"/>
<proteinExistence type="predicted"/>
<comment type="caution">
    <text evidence="3">The sequence shown here is derived from an EMBL/GenBank/DDBJ whole genome shotgun (WGS) entry which is preliminary data.</text>
</comment>
<dbReference type="OrthoDB" id="441890at2759"/>
<sequence length="555" mass="62354">MPDPPSQGDSPSQTSQNPTKEDSKPPPNPETSRGLVTLLLTKSNLILTEINTFQSLLSQKLRNPQLIEIRSLRSSIVSELRTLEKLSDRIEAAFAAAEQKGDGEEEVEARYIHALRSSNLPFYEAVWGIAKGSCRGLAAFGKRFYWGEGAVEDVDGDADTGKKKGKGKKDGEDGKKLPNKDKRKSVLVDIVADDGEEWVKVSTISESRLLFEMAEKGWEKESEPGSDDEDEGKGRTVLRNYEDEDEDDEDDEVGLIKLAMDMRRAANATRVRYRRPQIRFVLPRIEEQKSSDIDDLIDTIRGYGITVECGGRYTEVSDSQTAENQLSHLLPSHFIRFTPSLNVDCTLLLAMVSDLSHCKSVQPSPEHHTAINRQIEIEREHPLLPVEIWPATVDREMLCTDEAAKRMQEIVDTIGTDTEKKRTDVLLGVPPFDGLDSDTLVQKFQELSDYEVPTHWRLPIKTVEARPVIDSGRKQAKLPPIVESVAEMLSDINYSVFLYGWVTGLVTISSNRTVVRQIETTVENHRNGDEDLVGPTVWVCDTPRSLIGKERNRRE</sequence>